<evidence type="ECO:0000256" key="1">
    <source>
        <dbReference type="SAM" id="SignalP"/>
    </source>
</evidence>
<evidence type="ECO:0000313" key="2">
    <source>
        <dbReference type="EMBL" id="KAK8129469.1"/>
    </source>
</evidence>
<organism evidence="2 3">
    <name type="scientific">Apiospora kogelbergensis</name>
    <dbReference type="NCBI Taxonomy" id="1337665"/>
    <lineage>
        <taxon>Eukaryota</taxon>
        <taxon>Fungi</taxon>
        <taxon>Dikarya</taxon>
        <taxon>Ascomycota</taxon>
        <taxon>Pezizomycotina</taxon>
        <taxon>Sordariomycetes</taxon>
        <taxon>Xylariomycetidae</taxon>
        <taxon>Amphisphaeriales</taxon>
        <taxon>Apiosporaceae</taxon>
        <taxon>Apiospora</taxon>
    </lineage>
</organism>
<dbReference type="EMBL" id="JAQQWP010000002">
    <property type="protein sequence ID" value="KAK8129469.1"/>
    <property type="molecule type" value="Genomic_DNA"/>
</dbReference>
<sequence>MRFLVLLLILHLASAAPTQPPSDFTIANLYAEVVPHSSSSRYSFDLSTGSNSIATSCVATPQTESNGELVNVTRTPCDDDPRYTWAWTIITTTAGSSSGSEDREQDATTNATCNIEYWFVGPRFSLYAAHHVPADQIVWTNQQSPTGTVQAYAGPANFTVPVESVY</sequence>
<protein>
    <recommendedName>
        <fullName evidence="4">AA1-like domain-containing protein</fullName>
    </recommendedName>
</protein>
<evidence type="ECO:0000313" key="3">
    <source>
        <dbReference type="Proteomes" id="UP001392437"/>
    </source>
</evidence>
<dbReference type="Proteomes" id="UP001392437">
    <property type="component" value="Unassembled WGS sequence"/>
</dbReference>
<comment type="caution">
    <text evidence="2">The sequence shown here is derived from an EMBL/GenBank/DDBJ whole genome shotgun (WGS) entry which is preliminary data.</text>
</comment>
<keyword evidence="1" id="KW-0732">Signal</keyword>
<dbReference type="AlphaFoldDB" id="A0AAW0R6R1"/>
<gene>
    <name evidence="2" type="ORF">PG999_001849</name>
</gene>
<feature type="signal peptide" evidence="1">
    <location>
        <begin position="1"/>
        <end position="15"/>
    </location>
</feature>
<name>A0AAW0R6R1_9PEZI</name>
<feature type="chain" id="PRO_5043855636" description="AA1-like domain-containing protein" evidence="1">
    <location>
        <begin position="16"/>
        <end position="166"/>
    </location>
</feature>
<proteinExistence type="predicted"/>
<reference evidence="2 3" key="1">
    <citation type="submission" date="2023-01" db="EMBL/GenBank/DDBJ databases">
        <title>Analysis of 21 Apiospora genomes using comparative genomics revels a genus with tremendous synthesis potential of carbohydrate active enzymes and secondary metabolites.</title>
        <authorList>
            <person name="Sorensen T."/>
        </authorList>
    </citation>
    <scope>NUCLEOTIDE SEQUENCE [LARGE SCALE GENOMIC DNA]</scope>
    <source>
        <strain evidence="2 3">CBS 117206</strain>
    </source>
</reference>
<evidence type="ECO:0008006" key="4">
    <source>
        <dbReference type="Google" id="ProtNLM"/>
    </source>
</evidence>
<accession>A0AAW0R6R1</accession>
<keyword evidence="3" id="KW-1185">Reference proteome</keyword>